<dbReference type="GO" id="GO:0005886">
    <property type="term" value="C:plasma membrane"/>
    <property type="evidence" value="ECO:0007669"/>
    <property type="project" value="TreeGrafter"/>
</dbReference>
<reference evidence="9" key="1">
    <citation type="submission" date="2015-01" db="EMBL/GenBank/DDBJ databases">
        <authorList>
            <person name="Durling Mikael"/>
        </authorList>
    </citation>
    <scope>NUCLEOTIDE SEQUENCE</scope>
</reference>
<evidence type="ECO:0000259" key="8">
    <source>
        <dbReference type="PROSITE" id="PS50850"/>
    </source>
</evidence>
<keyword evidence="5 7" id="KW-0472">Membrane</keyword>
<evidence type="ECO:0000256" key="6">
    <source>
        <dbReference type="ARBA" id="ARBA00023180"/>
    </source>
</evidence>
<evidence type="ECO:0000256" key="1">
    <source>
        <dbReference type="ARBA" id="ARBA00004141"/>
    </source>
</evidence>
<keyword evidence="6" id="KW-0325">Glycoprotein</keyword>
<evidence type="ECO:0000256" key="3">
    <source>
        <dbReference type="ARBA" id="ARBA00022692"/>
    </source>
</evidence>
<feature type="transmembrane region" description="Helical" evidence="7">
    <location>
        <begin position="20"/>
        <end position="39"/>
    </location>
</feature>
<dbReference type="InterPro" id="IPR036259">
    <property type="entry name" value="MFS_trans_sf"/>
</dbReference>
<dbReference type="InterPro" id="IPR020846">
    <property type="entry name" value="MFS_dom"/>
</dbReference>
<dbReference type="PROSITE" id="PS50850">
    <property type="entry name" value="MFS"/>
    <property type="match status" value="1"/>
</dbReference>
<dbReference type="InterPro" id="IPR011701">
    <property type="entry name" value="MFS"/>
</dbReference>
<dbReference type="GO" id="GO:0022857">
    <property type="term" value="F:transmembrane transporter activity"/>
    <property type="evidence" value="ECO:0007669"/>
    <property type="project" value="InterPro"/>
</dbReference>
<evidence type="ECO:0000256" key="4">
    <source>
        <dbReference type="ARBA" id="ARBA00022989"/>
    </source>
</evidence>
<organism evidence="9">
    <name type="scientific">Bionectria ochroleuca</name>
    <name type="common">Gliocladium roseum</name>
    <dbReference type="NCBI Taxonomy" id="29856"/>
    <lineage>
        <taxon>Eukaryota</taxon>
        <taxon>Fungi</taxon>
        <taxon>Dikarya</taxon>
        <taxon>Ascomycota</taxon>
        <taxon>Pezizomycotina</taxon>
        <taxon>Sordariomycetes</taxon>
        <taxon>Hypocreomycetidae</taxon>
        <taxon>Hypocreales</taxon>
        <taxon>Bionectriaceae</taxon>
        <taxon>Clonostachys</taxon>
    </lineage>
</organism>
<evidence type="ECO:0000256" key="2">
    <source>
        <dbReference type="ARBA" id="ARBA00022448"/>
    </source>
</evidence>
<name>A0A0B7KQL9_BIOOC</name>
<evidence type="ECO:0000313" key="9">
    <source>
        <dbReference type="EMBL" id="CEO57111.1"/>
    </source>
</evidence>
<dbReference type="PANTHER" id="PTHR23501:SF187">
    <property type="entry name" value="MAJOR FACILITATOR SUPERFAMILY (MFS) PROFILE DOMAIN-CONTAINING PROTEIN"/>
    <property type="match status" value="1"/>
</dbReference>
<accession>A0A0B7KQL9</accession>
<dbReference type="PANTHER" id="PTHR23501">
    <property type="entry name" value="MAJOR FACILITATOR SUPERFAMILY"/>
    <property type="match status" value="1"/>
</dbReference>
<proteinExistence type="predicted"/>
<sequence>MAEITPAELPDNRTAATTPQFVWIANCFVISSTVLQPLFGQIADIFGRRYPLALSIIVFALGSGIGGGSHNVGMLIAGCTIQGVGAGGIYVLIDIVYCDLVPPYQSLKNIFTPS</sequence>
<feature type="domain" description="Major facilitator superfamily (MFS) profile" evidence="8">
    <location>
        <begin position="1"/>
        <end position="114"/>
    </location>
</feature>
<dbReference type="AlphaFoldDB" id="A0A0B7KQL9"/>
<feature type="transmembrane region" description="Helical" evidence="7">
    <location>
        <begin position="75"/>
        <end position="98"/>
    </location>
</feature>
<evidence type="ECO:0000256" key="7">
    <source>
        <dbReference type="SAM" id="Phobius"/>
    </source>
</evidence>
<dbReference type="Pfam" id="PF07690">
    <property type="entry name" value="MFS_1"/>
    <property type="match status" value="1"/>
</dbReference>
<feature type="transmembrane region" description="Helical" evidence="7">
    <location>
        <begin position="51"/>
        <end position="69"/>
    </location>
</feature>
<keyword evidence="3 7" id="KW-0812">Transmembrane</keyword>
<keyword evidence="2" id="KW-0813">Transport</keyword>
<protein>
    <recommendedName>
        <fullName evidence="8">Major facilitator superfamily (MFS) profile domain-containing protein</fullName>
    </recommendedName>
</protein>
<comment type="subcellular location">
    <subcellularLocation>
        <location evidence="1">Membrane</location>
        <topology evidence="1">Multi-pass membrane protein</topology>
    </subcellularLocation>
</comment>
<dbReference type="EMBL" id="CDPU01000086">
    <property type="protein sequence ID" value="CEO57111.1"/>
    <property type="molecule type" value="Genomic_DNA"/>
</dbReference>
<gene>
    <name evidence="9" type="ORF">BN869_000013169_1</name>
</gene>
<keyword evidence="4 7" id="KW-1133">Transmembrane helix</keyword>
<evidence type="ECO:0000256" key="5">
    <source>
        <dbReference type="ARBA" id="ARBA00023136"/>
    </source>
</evidence>
<dbReference type="SUPFAM" id="SSF103473">
    <property type="entry name" value="MFS general substrate transporter"/>
    <property type="match status" value="1"/>
</dbReference>
<dbReference type="Gene3D" id="1.20.1250.20">
    <property type="entry name" value="MFS general substrate transporter like domains"/>
    <property type="match status" value="1"/>
</dbReference>